<comment type="subcellular location">
    <subcellularLocation>
        <location evidence="1">Cell outer membrane</location>
        <topology evidence="1">Lipid-anchor</topology>
    </subcellularLocation>
</comment>
<feature type="chain" id="PRO_5045919274" description="17 kDa surface antigen" evidence="6">
    <location>
        <begin position="23"/>
        <end position="124"/>
    </location>
</feature>
<name>A0ABT8Y6J4_9SPHN</name>
<evidence type="ECO:0000256" key="6">
    <source>
        <dbReference type="SAM" id="SignalP"/>
    </source>
</evidence>
<evidence type="ECO:0000313" key="9">
    <source>
        <dbReference type="Proteomes" id="UP001169764"/>
    </source>
</evidence>
<accession>A0ABT8Y6J4</accession>
<feature type="region of interest" description="Disordered" evidence="5">
    <location>
        <begin position="39"/>
        <end position="73"/>
    </location>
</feature>
<feature type="domain" description="Glycine zipper 2TM" evidence="7">
    <location>
        <begin position="80"/>
        <end position="120"/>
    </location>
</feature>
<feature type="compositionally biased region" description="Basic and acidic residues" evidence="5">
    <location>
        <begin position="45"/>
        <end position="65"/>
    </location>
</feature>
<comment type="similarity">
    <text evidence="2">Belongs to the rickettsiale 17 kDa surface antigen family.</text>
</comment>
<keyword evidence="9" id="KW-1185">Reference proteome</keyword>
<keyword evidence="4" id="KW-0449">Lipoprotein</keyword>
<sequence>MFKRIGLAGAVLAAVLSVPAAADAQSWRGEPGYYQQIDQRGYGRGYDRRGYDDRGYGSRRDDRRGGNYRGGRGRCDKGTGGTILGAIAGGLLGNSVAGRGDRTTGALVGAGVGALAGRAIDRDC</sequence>
<dbReference type="Pfam" id="PF05433">
    <property type="entry name" value="Rick_17kDa_Anti"/>
    <property type="match status" value="1"/>
</dbReference>
<evidence type="ECO:0000256" key="1">
    <source>
        <dbReference type="ARBA" id="ARBA00004459"/>
    </source>
</evidence>
<evidence type="ECO:0000313" key="8">
    <source>
        <dbReference type="EMBL" id="MDO6413943.1"/>
    </source>
</evidence>
<comment type="caution">
    <text evidence="8">The sequence shown here is derived from an EMBL/GenBank/DDBJ whole genome shotgun (WGS) entry which is preliminary data.</text>
</comment>
<dbReference type="RefSeq" id="WP_303540727.1">
    <property type="nucleotide sequence ID" value="NZ_JAUOTP010000002.1"/>
</dbReference>
<dbReference type="EMBL" id="JAUOTP010000002">
    <property type="protein sequence ID" value="MDO6413943.1"/>
    <property type="molecule type" value="Genomic_DNA"/>
</dbReference>
<dbReference type="InterPro" id="IPR008816">
    <property type="entry name" value="Gly_zipper_2TM_dom"/>
</dbReference>
<protein>
    <recommendedName>
        <fullName evidence="3">17 kDa surface antigen</fullName>
    </recommendedName>
</protein>
<gene>
    <name evidence="8" type="ORF">Q4F19_06080</name>
</gene>
<evidence type="ECO:0000256" key="4">
    <source>
        <dbReference type="ARBA" id="ARBA00023288"/>
    </source>
</evidence>
<proteinExistence type="inferred from homology"/>
<organism evidence="8 9">
    <name type="scientific">Sphingomonas natans</name>
    <dbReference type="NCBI Taxonomy" id="3063330"/>
    <lineage>
        <taxon>Bacteria</taxon>
        <taxon>Pseudomonadati</taxon>
        <taxon>Pseudomonadota</taxon>
        <taxon>Alphaproteobacteria</taxon>
        <taxon>Sphingomonadales</taxon>
        <taxon>Sphingomonadaceae</taxon>
        <taxon>Sphingomonas</taxon>
    </lineage>
</organism>
<reference evidence="8" key="1">
    <citation type="submission" date="2023-07" db="EMBL/GenBank/DDBJ databases">
        <authorList>
            <person name="Kim M."/>
        </authorList>
    </citation>
    <scope>NUCLEOTIDE SEQUENCE</scope>
    <source>
        <strain evidence="8">BIUV-7</strain>
    </source>
</reference>
<dbReference type="Proteomes" id="UP001169764">
    <property type="component" value="Unassembled WGS sequence"/>
</dbReference>
<evidence type="ECO:0000259" key="7">
    <source>
        <dbReference type="Pfam" id="PF05433"/>
    </source>
</evidence>
<evidence type="ECO:0000256" key="3">
    <source>
        <dbReference type="ARBA" id="ARBA00015281"/>
    </source>
</evidence>
<feature type="signal peptide" evidence="6">
    <location>
        <begin position="1"/>
        <end position="22"/>
    </location>
</feature>
<keyword evidence="6" id="KW-0732">Signal</keyword>
<evidence type="ECO:0000256" key="2">
    <source>
        <dbReference type="ARBA" id="ARBA00008681"/>
    </source>
</evidence>
<evidence type="ECO:0000256" key="5">
    <source>
        <dbReference type="SAM" id="MobiDB-lite"/>
    </source>
</evidence>